<evidence type="ECO:0000256" key="7">
    <source>
        <dbReference type="ARBA" id="ARBA00022989"/>
    </source>
</evidence>
<dbReference type="AlphaFoldDB" id="A0A0P0CA28"/>
<dbReference type="SUPFAM" id="SSF90123">
    <property type="entry name" value="ABC transporter transmembrane region"/>
    <property type="match status" value="1"/>
</dbReference>
<dbReference type="STRING" id="512763.DC20_04295"/>
<dbReference type="InterPro" id="IPR003593">
    <property type="entry name" value="AAA+_ATPase"/>
</dbReference>
<dbReference type="SMART" id="SM00382">
    <property type="entry name" value="AAA"/>
    <property type="match status" value="1"/>
</dbReference>
<evidence type="ECO:0000256" key="2">
    <source>
        <dbReference type="ARBA" id="ARBA00022448"/>
    </source>
</evidence>
<sequence length="617" mass="69764">MAFWDNLFGKKPPGQGKPQLSVQQRVSALKHLPPFLKMVWKTNPRMAFINVVLRLFRAAVPLAVLYVGQLIIDEVVRLSQTNDKLLGYLFTLIAIEFGLAVLSDFLNRGIALIDGLLGDLFANQSSIRLMEHAAELDLDQFEDSAFYDKLERARRQTLSRTILMSQVLGQMQDILTMIFLAAGLIAFYPWLLLLLLIAVLPAFLGESHFNERSYSLVHGWTPERRELDYLRQTGASDDTAKEVKIFGLSGFLVDRFRTLSSQFYKDNEKLAIRRAGWGSVFAALGSAGYYGAYVYLLIQTVQGQVSLGQLTFLSGSFMRLRGLLESVLNRFTSVAEGALYLQDFFDFFELQPRIRRQASAPSFPKPIRHGFTFENVGFQYRNSEKWALRHLNFTLHAGEKLALVGENGAGKTTMVKLLSRLYDPTEGRILLDGIDLREYDPADLRREIGVIFQDFVRFQMSAGTNIAIGRIEEKENQPRIQTSAQQSLADTVIAKLPEGYDQVIGRRFNKGVDLSGGEWQKIALGRAYMRDAQLLILDEPTAALDARAEHEVFQRFAELTKGKTAVLISHRFSTVRMADRILVIENGQFVEMGSHEELIAKGTRYAELFRLQAKGYL</sequence>
<dbReference type="PANTHER" id="PTHR43394:SF1">
    <property type="entry name" value="ATP-BINDING CASSETTE SUB-FAMILY B MEMBER 10, MITOCHONDRIAL"/>
    <property type="match status" value="1"/>
</dbReference>
<evidence type="ECO:0000256" key="1">
    <source>
        <dbReference type="ARBA" id="ARBA00004651"/>
    </source>
</evidence>
<keyword evidence="4 9" id="KW-0812">Transmembrane</keyword>
<feature type="transmembrane region" description="Helical" evidence="9">
    <location>
        <begin position="174"/>
        <end position="204"/>
    </location>
</feature>
<evidence type="ECO:0000256" key="4">
    <source>
        <dbReference type="ARBA" id="ARBA00022692"/>
    </source>
</evidence>
<evidence type="ECO:0000313" key="12">
    <source>
        <dbReference type="EMBL" id="ALI98346.1"/>
    </source>
</evidence>
<dbReference type="PANTHER" id="PTHR43394">
    <property type="entry name" value="ATP-DEPENDENT PERMEASE MDL1, MITOCHONDRIAL"/>
    <property type="match status" value="1"/>
</dbReference>
<dbReference type="PATRIC" id="fig|512763.3.peg.955"/>
<dbReference type="PROSITE" id="PS50929">
    <property type="entry name" value="ABC_TM1F"/>
    <property type="match status" value="1"/>
</dbReference>
<evidence type="ECO:0000256" key="5">
    <source>
        <dbReference type="ARBA" id="ARBA00022741"/>
    </source>
</evidence>
<dbReference type="InterPro" id="IPR003439">
    <property type="entry name" value="ABC_transporter-like_ATP-bd"/>
</dbReference>
<dbReference type="PROSITE" id="PS50893">
    <property type="entry name" value="ABC_TRANSPORTER_2"/>
    <property type="match status" value="1"/>
</dbReference>
<dbReference type="KEGG" id="rti:DC20_04295"/>
<feature type="transmembrane region" description="Helical" evidence="9">
    <location>
        <begin position="47"/>
        <end position="67"/>
    </location>
</feature>
<keyword evidence="3" id="KW-1003">Cell membrane</keyword>
<keyword evidence="5" id="KW-0547">Nucleotide-binding</keyword>
<dbReference type="OrthoDB" id="1522160at2"/>
<gene>
    <name evidence="12" type="ORF">DC20_04295</name>
</gene>
<feature type="transmembrane region" description="Helical" evidence="9">
    <location>
        <begin position="87"/>
        <end position="106"/>
    </location>
</feature>
<dbReference type="Pfam" id="PF00005">
    <property type="entry name" value="ABC_tran"/>
    <property type="match status" value="1"/>
</dbReference>
<keyword evidence="8 9" id="KW-0472">Membrane</keyword>
<evidence type="ECO:0000256" key="9">
    <source>
        <dbReference type="SAM" id="Phobius"/>
    </source>
</evidence>
<keyword evidence="2" id="KW-0813">Transport</keyword>
<dbReference type="Proteomes" id="UP000061382">
    <property type="component" value="Chromosome"/>
</dbReference>
<keyword evidence="6 12" id="KW-0067">ATP-binding</keyword>
<accession>A0A0P0CA28</accession>
<dbReference type="InterPro" id="IPR027417">
    <property type="entry name" value="P-loop_NTPase"/>
</dbReference>
<dbReference type="EMBL" id="CP012643">
    <property type="protein sequence ID" value="ALI98346.1"/>
    <property type="molecule type" value="Genomic_DNA"/>
</dbReference>
<dbReference type="Gene3D" id="3.40.50.300">
    <property type="entry name" value="P-loop containing nucleotide triphosphate hydrolases"/>
    <property type="match status" value="1"/>
</dbReference>
<dbReference type="InterPro" id="IPR036640">
    <property type="entry name" value="ABC1_TM_sf"/>
</dbReference>
<evidence type="ECO:0000256" key="6">
    <source>
        <dbReference type="ARBA" id="ARBA00022840"/>
    </source>
</evidence>
<keyword evidence="13" id="KW-1185">Reference proteome</keyword>
<dbReference type="InterPro" id="IPR017871">
    <property type="entry name" value="ABC_transporter-like_CS"/>
</dbReference>
<evidence type="ECO:0000256" key="8">
    <source>
        <dbReference type="ARBA" id="ARBA00023136"/>
    </source>
</evidence>
<reference evidence="12 13" key="1">
    <citation type="submission" date="2015-08" db="EMBL/GenBank/DDBJ databases">
        <title>Complete genome sequence of Rufibacter tibetensis strain 1351t, a radiation-resistant bacterium from tibet plateau.</title>
        <authorList>
            <person name="Dai J."/>
        </authorList>
    </citation>
    <scope>NUCLEOTIDE SEQUENCE [LARGE SCALE GENOMIC DNA]</scope>
    <source>
        <strain evidence="12 13">1351</strain>
    </source>
</reference>
<dbReference type="PROSITE" id="PS00211">
    <property type="entry name" value="ABC_TRANSPORTER_1"/>
    <property type="match status" value="1"/>
</dbReference>
<dbReference type="GO" id="GO:0005886">
    <property type="term" value="C:plasma membrane"/>
    <property type="evidence" value="ECO:0007669"/>
    <property type="project" value="UniProtKB-SubCell"/>
</dbReference>
<name>A0A0P0CA28_9BACT</name>
<dbReference type="InterPro" id="IPR039421">
    <property type="entry name" value="Type_1_exporter"/>
</dbReference>
<comment type="subcellular location">
    <subcellularLocation>
        <location evidence="1">Cell membrane</location>
        <topology evidence="1">Multi-pass membrane protein</topology>
    </subcellularLocation>
</comment>
<protein>
    <submittedName>
        <fullName evidence="12">ABC transporter ATP-binding protein</fullName>
    </submittedName>
</protein>
<feature type="domain" description="ABC transmembrane type-1" evidence="11">
    <location>
        <begin position="48"/>
        <end position="336"/>
    </location>
</feature>
<dbReference type="GO" id="GO:0015421">
    <property type="term" value="F:ABC-type oligopeptide transporter activity"/>
    <property type="evidence" value="ECO:0007669"/>
    <property type="project" value="TreeGrafter"/>
</dbReference>
<dbReference type="Gene3D" id="1.20.1560.10">
    <property type="entry name" value="ABC transporter type 1, transmembrane domain"/>
    <property type="match status" value="1"/>
</dbReference>
<dbReference type="GO" id="GO:0016887">
    <property type="term" value="F:ATP hydrolysis activity"/>
    <property type="evidence" value="ECO:0007669"/>
    <property type="project" value="InterPro"/>
</dbReference>
<dbReference type="GO" id="GO:0005524">
    <property type="term" value="F:ATP binding"/>
    <property type="evidence" value="ECO:0007669"/>
    <property type="project" value="UniProtKB-KW"/>
</dbReference>
<evidence type="ECO:0000259" key="11">
    <source>
        <dbReference type="PROSITE" id="PS50929"/>
    </source>
</evidence>
<evidence type="ECO:0000313" key="13">
    <source>
        <dbReference type="Proteomes" id="UP000061382"/>
    </source>
</evidence>
<dbReference type="RefSeq" id="WP_062542706.1">
    <property type="nucleotide sequence ID" value="NZ_CP012643.1"/>
</dbReference>
<feature type="domain" description="ABC transporter" evidence="10">
    <location>
        <begin position="371"/>
        <end position="611"/>
    </location>
</feature>
<keyword evidence="7 9" id="KW-1133">Transmembrane helix</keyword>
<organism evidence="12 13">
    <name type="scientific">Rufibacter tibetensis</name>
    <dbReference type="NCBI Taxonomy" id="512763"/>
    <lineage>
        <taxon>Bacteria</taxon>
        <taxon>Pseudomonadati</taxon>
        <taxon>Bacteroidota</taxon>
        <taxon>Cytophagia</taxon>
        <taxon>Cytophagales</taxon>
        <taxon>Hymenobacteraceae</taxon>
        <taxon>Rufibacter</taxon>
    </lineage>
</organism>
<dbReference type="InterPro" id="IPR011527">
    <property type="entry name" value="ABC1_TM_dom"/>
</dbReference>
<evidence type="ECO:0000256" key="3">
    <source>
        <dbReference type="ARBA" id="ARBA00022475"/>
    </source>
</evidence>
<dbReference type="FunFam" id="3.40.50.300:FF:000221">
    <property type="entry name" value="Multidrug ABC transporter ATP-binding protein"/>
    <property type="match status" value="1"/>
</dbReference>
<evidence type="ECO:0000259" key="10">
    <source>
        <dbReference type="PROSITE" id="PS50893"/>
    </source>
</evidence>
<dbReference type="SUPFAM" id="SSF52540">
    <property type="entry name" value="P-loop containing nucleoside triphosphate hydrolases"/>
    <property type="match status" value="1"/>
</dbReference>
<proteinExistence type="predicted"/>